<protein>
    <submittedName>
        <fullName evidence="8">Probable permease</fullName>
    </submittedName>
</protein>
<feature type="transmembrane region" description="Helical" evidence="7">
    <location>
        <begin position="129"/>
        <end position="154"/>
    </location>
</feature>
<feature type="transmembrane region" description="Helical" evidence="7">
    <location>
        <begin position="217"/>
        <end position="246"/>
    </location>
</feature>
<dbReference type="EMBL" id="AL591688">
    <property type="protein sequence ID" value="CAC41923.2"/>
    <property type="molecule type" value="Genomic_DNA"/>
</dbReference>
<dbReference type="PATRIC" id="fig|266834.11.peg.1863"/>
<dbReference type="Pfam" id="PF01594">
    <property type="entry name" value="AI-2E_transport"/>
    <property type="match status" value="1"/>
</dbReference>
<dbReference type="PANTHER" id="PTHR21716">
    <property type="entry name" value="TRANSMEMBRANE PROTEIN"/>
    <property type="match status" value="1"/>
</dbReference>
<dbReference type="GO" id="GO:0016020">
    <property type="term" value="C:membrane"/>
    <property type="evidence" value="ECO:0007669"/>
    <property type="project" value="UniProtKB-SubCell"/>
</dbReference>
<keyword evidence="3 7" id="KW-0812">Transmembrane</keyword>
<reference evidence="8 9" key="1">
    <citation type="journal article" date="2001" name="Proc. Natl. Acad. Sci. U.S.A.">
        <title>Analysis of the chromosome sequence of the legume symbiont Sinorhizobium meliloti strain 1021.</title>
        <authorList>
            <person name="Capela D."/>
            <person name="Barloy-Hubler F."/>
            <person name="Gouzy J."/>
            <person name="Bothe G."/>
            <person name="Ampe F."/>
            <person name="Batut J."/>
            <person name="Boistard P."/>
            <person name="Becker A."/>
            <person name="Boutry M."/>
            <person name="Cadieu E."/>
            <person name="Dreano S."/>
            <person name="Gloux S."/>
            <person name="Godrie T."/>
            <person name="Goffeau A."/>
            <person name="Kahn D."/>
            <person name="Kiss E."/>
            <person name="Lelaure V."/>
            <person name="Masuy D."/>
            <person name="Pohl T."/>
            <person name="Portetelle D."/>
            <person name="Puehler A."/>
            <person name="Purnelle B."/>
            <person name="Ramsperger U."/>
            <person name="Renard C."/>
            <person name="Thebault P."/>
            <person name="Vandenbol M."/>
            <person name="Weidner S."/>
            <person name="Galibert F."/>
        </authorList>
    </citation>
    <scope>NUCLEOTIDE SEQUENCE [LARGE SCALE GENOMIC DNA]</scope>
    <source>
        <strain evidence="8 9">1021</strain>
    </source>
</reference>
<accession>Q92SC2</accession>
<proteinExistence type="inferred from homology"/>
<dbReference type="PANTHER" id="PTHR21716:SF61">
    <property type="entry name" value="BLR8064 PROTEIN"/>
    <property type="match status" value="1"/>
</dbReference>
<sequence>MRVFSRKAPIRSRPPSLRRKPRPAERNGLARLRVCCKVRRDGGELVQLGNRDRENLPVEPRLFGQPAHSRSALVVPISAARWLLVLILLCGVYFFHGFLVPVLAAVVIGFASWPIYWRLLQGLNGNRTLAATIAIISVVAFIVVPISLAAIYAVEEVRDWLVWAVATNANGAPAPAWLATIPAVGAWLGEQWVKYVGHPGALGELVQLVSGSNIGNIYRGVLVVGASAFQSFLTLLFMLITLFFVYRDGQSFSKQLDHLGERIFPMRWERLSRVVPLTISSTVTGMGIIAIGEGIVLGVAYWLAGVPSPVTLGILTGIMALIPGGAPLCFTLVSVYLVASGSPVHGIALFTWGTTELFIVDKTLRPRLVGGPIKLPFLPTFFGLIGGVKTMGFLGLFVGPVLMALLVAIWREWLREVTSQPEPPVNGISRVDISAK</sequence>
<dbReference type="OrthoDB" id="106838at2"/>
<keyword evidence="5 7" id="KW-0472">Membrane</keyword>
<organism evidence="8 9">
    <name type="scientific">Rhizobium meliloti (strain 1021)</name>
    <name type="common">Ensifer meliloti</name>
    <name type="synonym">Sinorhizobium meliloti</name>
    <dbReference type="NCBI Taxonomy" id="266834"/>
    <lineage>
        <taxon>Bacteria</taxon>
        <taxon>Pseudomonadati</taxon>
        <taxon>Pseudomonadota</taxon>
        <taxon>Alphaproteobacteria</taxon>
        <taxon>Hyphomicrobiales</taxon>
        <taxon>Rhizobiaceae</taxon>
        <taxon>Sinorhizobium/Ensifer group</taxon>
        <taxon>Sinorhizobium</taxon>
    </lineage>
</organism>
<evidence type="ECO:0000256" key="4">
    <source>
        <dbReference type="ARBA" id="ARBA00022989"/>
    </source>
</evidence>
<dbReference type="AlphaFoldDB" id="Q92SC2"/>
<feature type="transmembrane region" description="Helical" evidence="7">
    <location>
        <begin position="274"/>
        <end position="304"/>
    </location>
</feature>
<dbReference type="eggNOG" id="COG0628">
    <property type="taxonomic scope" value="Bacteria"/>
</dbReference>
<evidence type="ECO:0000313" key="9">
    <source>
        <dbReference type="Proteomes" id="UP000001976"/>
    </source>
</evidence>
<evidence type="ECO:0000256" key="7">
    <source>
        <dbReference type="SAM" id="Phobius"/>
    </source>
</evidence>
<feature type="region of interest" description="Disordered" evidence="6">
    <location>
        <begin position="1"/>
        <end position="22"/>
    </location>
</feature>
<dbReference type="Proteomes" id="UP000001976">
    <property type="component" value="Chromosome"/>
</dbReference>
<evidence type="ECO:0000256" key="6">
    <source>
        <dbReference type="SAM" id="MobiDB-lite"/>
    </source>
</evidence>
<comment type="similarity">
    <text evidence="2">Belongs to the autoinducer-2 exporter (AI-2E) (TC 2.A.86) family.</text>
</comment>
<feature type="transmembrane region" description="Helical" evidence="7">
    <location>
        <begin position="71"/>
        <end position="94"/>
    </location>
</feature>
<comment type="subcellular location">
    <subcellularLocation>
        <location evidence="1">Membrane</location>
        <topology evidence="1">Multi-pass membrane protein</topology>
    </subcellularLocation>
</comment>
<evidence type="ECO:0000256" key="5">
    <source>
        <dbReference type="ARBA" id="ARBA00023136"/>
    </source>
</evidence>
<evidence type="ECO:0000256" key="3">
    <source>
        <dbReference type="ARBA" id="ARBA00022692"/>
    </source>
</evidence>
<reference evidence="9" key="2">
    <citation type="journal article" date="2001" name="Science">
        <title>The composite genome of the legume symbiont Sinorhizobium meliloti.</title>
        <authorList>
            <person name="Galibert F."/>
            <person name="Finan T.M."/>
            <person name="Long S.R."/>
            <person name="Puehler A."/>
            <person name="Abola P."/>
            <person name="Ampe F."/>
            <person name="Barloy-Hubler F."/>
            <person name="Barnett M.J."/>
            <person name="Becker A."/>
            <person name="Boistard P."/>
            <person name="Bothe G."/>
            <person name="Boutry M."/>
            <person name="Bowser L."/>
            <person name="Buhrmester J."/>
            <person name="Cadieu E."/>
            <person name="Capela D."/>
            <person name="Chain P."/>
            <person name="Cowie A."/>
            <person name="Davis R.W."/>
            <person name="Dreano S."/>
            <person name="Federspiel N.A."/>
            <person name="Fisher R.F."/>
            <person name="Gloux S."/>
            <person name="Godrie T."/>
            <person name="Goffeau A."/>
            <person name="Golding B."/>
            <person name="Gouzy J."/>
            <person name="Gurjal M."/>
            <person name="Hernandez-Lucas I."/>
            <person name="Hong A."/>
            <person name="Huizar L."/>
            <person name="Hyman R.W."/>
            <person name="Jones T."/>
            <person name="Kahn D."/>
            <person name="Kahn M.L."/>
            <person name="Kalman S."/>
            <person name="Keating D.H."/>
            <person name="Kiss E."/>
            <person name="Komp C."/>
            <person name="Lelaure V."/>
            <person name="Masuy D."/>
            <person name="Palm C."/>
            <person name="Peck M.C."/>
            <person name="Pohl T.M."/>
            <person name="Portetelle D."/>
            <person name="Purnelle B."/>
            <person name="Ramsperger U."/>
            <person name="Surzycki R."/>
            <person name="Thebault P."/>
            <person name="Vandenbol M."/>
            <person name="Vorhoelter F.J."/>
            <person name="Weidner S."/>
            <person name="Wells D.H."/>
            <person name="Wong K."/>
            <person name="Yeh K.-C."/>
            <person name="Batut J."/>
        </authorList>
    </citation>
    <scope>NUCLEOTIDE SEQUENCE [LARGE SCALE GENOMIC DNA]</scope>
    <source>
        <strain evidence="9">1021</strain>
    </source>
</reference>
<evidence type="ECO:0000256" key="1">
    <source>
        <dbReference type="ARBA" id="ARBA00004141"/>
    </source>
</evidence>
<feature type="compositionally biased region" description="Basic residues" evidence="6">
    <location>
        <begin position="1"/>
        <end position="21"/>
    </location>
</feature>
<name>Q92SC2_RHIME</name>
<gene>
    <name evidence="8" type="ORF">SMc02160</name>
</gene>
<dbReference type="EnsemblBacteria" id="CAC41923">
    <property type="protein sequence ID" value="CAC41923"/>
    <property type="gene ID" value="SMc02160"/>
</dbReference>
<dbReference type="KEGG" id="sme:SMc02160"/>
<keyword evidence="4 7" id="KW-1133">Transmembrane helix</keyword>
<feature type="transmembrane region" description="Helical" evidence="7">
    <location>
        <begin position="380"/>
        <end position="410"/>
    </location>
</feature>
<evidence type="ECO:0000313" key="8">
    <source>
        <dbReference type="EMBL" id="CAC41923.2"/>
    </source>
</evidence>
<evidence type="ECO:0000256" key="2">
    <source>
        <dbReference type="ARBA" id="ARBA00009773"/>
    </source>
</evidence>
<dbReference type="HOGENOM" id="CLU_041771_1_0_5"/>
<dbReference type="InterPro" id="IPR002549">
    <property type="entry name" value="AI-2E-like"/>
</dbReference>
<feature type="transmembrane region" description="Helical" evidence="7">
    <location>
        <begin position="310"/>
        <end position="337"/>
    </location>
</feature>
<keyword evidence="9" id="KW-1185">Reference proteome</keyword>